<dbReference type="InterPro" id="IPR012312">
    <property type="entry name" value="Hemerythrin-like"/>
</dbReference>
<sequence>MIARLMDDHERLRAIVGRLEAFLEASSPPVDMAFPRLRWELIRELSVHSAVERMKLPGLSKTHAAVYHGLDTELDAAVSAHMIEWSVSSIQDGWHAYRASARALLARLLRRMRYEEQALFPLIA</sequence>
<reference evidence="2" key="1">
    <citation type="submission" date="2023-07" db="EMBL/GenBank/DDBJ databases">
        <authorList>
            <person name="Kim M."/>
        </authorList>
    </citation>
    <scope>NUCLEOTIDE SEQUENCE</scope>
    <source>
        <strain evidence="2">BIUV-7</strain>
    </source>
</reference>
<feature type="domain" description="Hemerythrin-like" evidence="1">
    <location>
        <begin position="2"/>
        <end position="123"/>
    </location>
</feature>
<dbReference type="Proteomes" id="UP001169764">
    <property type="component" value="Unassembled WGS sequence"/>
</dbReference>
<protein>
    <submittedName>
        <fullName evidence="2">Hemerythrin domain-containing protein</fullName>
    </submittedName>
</protein>
<accession>A0ABT8YBV8</accession>
<evidence type="ECO:0000313" key="2">
    <source>
        <dbReference type="EMBL" id="MDO6415808.1"/>
    </source>
</evidence>
<dbReference type="Pfam" id="PF01814">
    <property type="entry name" value="Hemerythrin"/>
    <property type="match status" value="1"/>
</dbReference>
<keyword evidence="3" id="KW-1185">Reference proteome</keyword>
<organism evidence="2 3">
    <name type="scientific">Sphingomonas natans</name>
    <dbReference type="NCBI Taxonomy" id="3063330"/>
    <lineage>
        <taxon>Bacteria</taxon>
        <taxon>Pseudomonadati</taxon>
        <taxon>Pseudomonadota</taxon>
        <taxon>Alphaproteobacteria</taxon>
        <taxon>Sphingomonadales</taxon>
        <taxon>Sphingomonadaceae</taxon>
        <taxon>Sphingomonas</taxon>
    </lineage>
</organism>
<comment type="caution">
    <text evidence="2">The sequence shown here is derived from an EMBL/GenBank/DDBJ whole genome shotgun (WGS) entry which is preliminary data.</text>
</comment>
<evidence type="ECO:0000313" key="3">
    <source>
        <dbReference type="Proteomes" id="UP001169764"/>
    </source>
</evidence>
<evidence type="ECO:0000259" key="1">
    <source>
        <dbReference type="Pfam" id="PF01814"/>
    </source>
</evidence>
<gene>
    <name evidence="2" type="ORF">Q4F19_15560</name>
</gene>
<name>A0ABT8YBV8_9SPHN</name>
<dbReference type="EMBL" id="JAUOTP010000007">
    <property type="protein sequence ID" value="MDO6415808.1"/>
    <property type="molecule type" value="Genomic_DNA"/>
</dbReference>
<proteinExistence type="predicted"/>